<accession>A0A517Q993</accession>
<reference evidence="1 2" key="1">
    <citation type="submission" date="2019-03" db="EMBL/GenBank/DDBJ databases">
        <title>Deep-cultivation of Planctomycetes and their phenomic and genomic characterization uncovers novel biology.</title>
        <authorList>
            <person name="Wiegand S."/>
            <person name="Jogler M."/>
            <person name="Boedeker C."/>
            <person name="Pinto D."/>
            <person name="Vollmers J."/>
            <person name="Rivas-Marin E."/>
            <person name="Kohn T."/>
            <person name="Peeters S.H."/>
            <person name="Heuer A."/>
            <person name="Rast P."/>
            <person name="Oberbeckmann S."/>
            <person name="Bunk B."/>
            <person name="Jeske O."/>
            <person name="Meyerdierks A."/>
            <person name="Storesund J.E."/>
            <person name="Kallscheuer N."/>
            <person name="Luecker S."/>
            <person name="Lage O.M."/>
            <person name="Pohl T."/>
            <person name="Merkel B.J."/>
            <person name="Hornburger P."/>
            <person name="Mueller R.-W."/>
            <person name="Bruemmer F."/>
            <person name="Labrenz M."/>
            <person name="Spormann A.M."/>
            <person name="Op den Camp H."/>
            <person name="Overmann J."/>
            <person name="Amann R."/>
            <person name="Jetten M.S.M."/>
            <person name="Mascher T."/>
            <person name="Medema M.H."/>
            <person name="Devos D.P."/>
            <person name="Kaster A.-K."/>
            <person name="Ovreas L."/>
            <person name="Rohde M."/>
            <person name="Galperin M.Y."/>
            <person name="Jogler C."/>
        </authorList>
    </citation>
    <scope>NUCLEOTIDE SEQUENCE [LARGE SCALE GENOMIC DNA]</scope>
    <source>
        <strain evidence="1 2">Enr10</strain>
    </source>
</reference>
<dbReference type="InterPro" id="IPR016097">
    <property type="entry name" value="DUF695"/>
</dbReference>
<dbReference type="Proteomes" id="UP000315647">
    <property type="component" value="Chromosome"/>
</dbReference>
<protein>
    <submittedName>
        <fullName evidence="1">Uncharacterized protein</fullName>
    </submittedName>
</protein>
<dbReference type="Pfam" id="PF05117">
    <property type="entry name" value="DUF695"/>
    <property type="match status" value="1"/>
</dbReference>
<keyword evidence="2" id="KW-1185">Reference proteome</keyword>
<dbReference type="EMBL" id="CP037421">
    <property type="protein sequence ID" value="QDT28197.1"/>
    <property type="molecule type" value="Genomic_DNA"/>
</dbReference>
<sequence>MNQQPPEQEWLTATAVEEGVTVLFRLLPHIPLDIATADFPDRVEILWPYQSASESKQPGPQDREQMSLFEELLVNAWGETGLGHLTMLITGNLVCHWQWYVRDQEEALTILNKALEDLPTLPIQIHSQNDPDWHAYSDFMQQVRKSN</sequence>
<organism evidence="1 2">
    <name type="scientific">Gimesia panareensis</name>
    <dbReference type="NCBI Taxonomy" id="2527978"/>
    <lineage>
        <taxon>Bacteria</taxon>
        <taxon>Pseudomonadati</taxon>
        <taxon>Planctomycetota</taxon>
        <taxon>Planctomycetia</taxon>
        <taxon>Planctomycetales</taxon>
        <taxon>Planctomycetaceae</taxon>
        <taxon>Gimesia</taxon>
    </lineage>
</organism>
<evidence type="ECO:0000313" key="1">
    <source>
        <dbReference type="EMBL" id="QDT28197.1"/>
    </source>
</evidence>
<name>A0A518A8Q0_9PLAN</name>
<dbReference type="RefSeq" id="WP_145110384.1">
    <property type="nucleotide sequence ID" value="NZ_CP036277.1"/>
</dbReference>
<gene>
    <name evidence="1" type="ORF">Enr10x_35360</name>
</gene>
<accession>A0A518A8Q0</accession>
<proteinExistence type="predicted"/>
<evidence type="ECO:0000313" key="2">
    <source>
        <dbReference type="Proteomes" id="UP000315647"/>
    </source>
</evidence>
<dbReference type="AlphaFoldDB" id="A0A518A8Q0"/>